<dbReference type="EMBL" id="DS469509">
    <property type="protein sequence ID" value="EDO49543.1"/>
    <property type="molecule type" value="Genomic_DNA"/>
</dbReference>
<evidence type="ECO:0000313" key="2">
    <source>
        <dbReference type="EMBL" id="EDO49543.1"/>
    </source>
</evidence>
<dbReference type="AlphaFoldDB" id="A7RGK4"/>
<dbReference type="InterPro" id="IPR000210">
    <property type="entry name" value="BTB/POZ_dom"/>
</dbReference>
<reference evidence="2 3" key="1">
    <citation type="journal article" date="2007" name="Science">
        <title>Sea anemone genome reveals ancestral eumetazoan gene repertoire and genomic organization.</title>
        <authorList>
            <person name="Putnam N.H."/>
            <person name="Srivastava M."/>
            <person name="Hellsten U."/>
            <person name="Dirks B."/>
            <person name="Chapman J."/>
            <person name="Salamov A."/>
            <person name="Terry A."/>
            <person name="Shapiro H."/>
            <person name="Lindquist E."/>
            <person name="Kapitonov V.V."/>
            <person name="Jurka J."/>
            <person name="Genikhovich G."/>
            <person name="Grigoriev I.V."/>
            <person name="Lucas S.M."/>
            <person name="Steele R.E."/>
            <person name="Finnerty J.R."/>
            <person name="Technau U."/>
            <person name="Martindale M.Q."/>
            <person name="Rokhsar D.S."/>
        </authorList>
    </citation>
    <scope>NUCLEOTIDE SEQUENCE [LARGE SCALE GENOMIC DNA]</scope>
    <source>
        <strain evidence="3">CH2 X CH6</strain>
    </source>
</reference>
<dbReference type="PANTHER" id="PTHR11145:SF8">
    <property type="entry name" value="RE57120P"/>
    <property type="match status" value="1"/>
</dbReference>
<feature type="non-terminal residue" evidence="2">
    <location>
        <position position="112"/>
    </location>
</feature>
<dbReference type="OMA" id="NEERIWF"/>
<feature type="domain" description="BTB" evidence="1">
    <location>
        <begin position="8"/>
        <end position="111"/>
    </location>
</feature>
<dbReference type="InParanoid" id="A7RGK4"/>
<dbReference type="Gene3D" id="3.30.710.10">
    <property type="entry name" value="Potassium Channel Kv1.1, Chain A"/>
    <property type="match status" value="1"/>
</dbReference>
<keyword evidence="3" id="KW-1185">Reference proteome</keyword>
<sequence>MVQEFQESRVKLDVGGHHFTTSLLTLRKEPHSMLAAMFSGRFKLKQASDESYFLDRDGTHFRHILNYLRDGFLAETFPTDEVILKEIQQEANFYQLTGLIDSIEAMLNPPPP</sequence>
<dbReference type="eggNOG" id="KOG1665">
    <property type="taxonomic scope" value="Eukaryota"/>
</dbReference>
<evidence type="ECO:0000313" key="3">
    <source>
        <dbReference type="Proteomes" id="UP000001593"/>
    </source>
</evidence>
<dbReference type="InterPro" id="IPR003131">
    <property type="entry name" value="T1-type_BTB"/>
</dbReference>
<dbReference type="Proteomes" id="UP000001593">
    <property type="component" value="Unassembled WGS sequence"/>
</dbReference>
<name>A7RGK4_NEMVE</name>
<gene>
    <name evidence="2" type="ORF">NEMVEDRAFT_v1g80848</name>
</gene>
<proteinExistence type="predicted"/>
<evidence type="ECO:0000259" key="1">
    <source>
        <dbReference type="SMART" id="SM00225"/>
    </source>
</evidence>
<dbReference type="HOGENOM" id="CLU_124090_2_1_1"/>
<dbReference type="InterPro" id="IPR045068">
    <property type="entry name" value="BACURD1-3"/>
</dbReference>
<dbReference type="InterPro" id="IPR011333">
    <property type="entry name" value="SKP1/BTB/POZ_sf"/>
</dbReference>
<dbReference type="STRING" id="45351.A7RGK4"/>
<dbReference type="Pfam" id="PF02214">
    <property type="entry name" value="BTB_2"/>
    <property type="match status" value="1"/>
</dbReference>
<dbReference type="SMART" id="SM00225">
    <property type="entry name" value="BTB"/>
    <property type="match status" value="1"/>
</dbReference>
<dbReference type="PANTHER" id="PTHR11145">
    <property type="entry name" value="BTB/POZ DOMAIN-CONTAINING ADAPTER FOR CUL3-MEDIATED RHOA DEGRADATION PROTEIN FAMILY MEMBER"/>
    <property type="match status" value="1"/>
</dbReference>
<protein>
    <recommendedName>
        <fullName evidence="1">BTB domain-containing protein</fullName>
    </recommendedName>
</protein>
<dbReference type="GO" id="GO:0051260">
    <property type="term" value="P:protein homooligomerization"/>
    <property type="evidence" value="ECO:0007669"/>
    <property type="project" value="InterPro"/>
</dbReference>
<dbReference type="SUPFAM" id="SSF54695">
    <property type="entry name" value="POZ domain"/>
    <property type="match status" value="1"/>
</dbReference>
<dbReference type="PhylomeDB" id="A7RGK4"/>
<organism evidence="2 3">
    <name type="scientific">Nematostella vectensis</name>
    <name type="common">Starlet sea anemone</name>
    <dbReference type="NCBI Taxonomy" id="45351"/>
    <lineage>
        <taxon>Eukaryota</taxon>
        <taxon>Metazoa</taxon>
        <taxon>Cnidaria</taxon>
        <taxon>Anthozoa</taxon>
        <taxon>Hexacorallia</taxon>
        <taxon>Actiniaria</taxon>
        <taxon>Edwardsiidae</taxon>
        <taxon>Nematostella</taxon>
    </lineage>
</organism>
<accession>A7RGK4</accession>